<dbReference type="PRINTS" id="PR00463">
    <property type="entry name" value="EP450I"/>
</dbReference>
<dbReference type="InterPro" id="IPR001128">
    <property type="entry name" value="Cyt_P450"/>
</dbReference>
<evidence type="ECO:0000256" key="3">
    <source>
        <dbReference type="ARBA" id="ARBA00010617"/>
    </source>
</evidence>
<dbReference type="Proteomes" id="UP000516314">
    <property type="component" value="Chromosome 3"/>
</dbReference>
<dbReference type="GO" id="GO:0016020">
    <property type="term" value="C:membrane"/>
    <property type="evidence" value="ECO:0007669"/>
    <property type="project" value="UniProtKB-SubCell"/>
</dbReference>
<dbReference type="Pfam" id="PF00067">
    <property type="entry name" value="p450"/>
    <property type="match status" value="2"/>
</dbReference>
<protein>
    <submittedName>
        <fullName evidence="14">(thale cress) hypothetical protein</fullName>
    </submittedName>
</protein>
<feature type="transmembrane region" description="Helical" evidence="13">
    <location>
        <begin position="12"/>
        <end position="30"/>
    </location>
</feature>
<gene>
    <name evidence="14" type="ORF">AT9943_LOCUS11542</name>
</gene>
<evidence type="ECO:0000256" key="12">
    <source>
        <dbReference type="PIRSR" id="PIRSR602401-1"/>
    </source>
</evidence>
<dbReference type="CDD" id="cd20655">
    <property type="entry name" value="CYP93"/>
    <property type="match status" value="2"/>
</dbReference>
<accession>A0A7G2EP43</accession>
<keyword evidence="9 12" id="KW-0408">Iron</keyword>
<evidence type="ECO:0000256" key="2">
    <source>
        <dbReference type="ARBA" id="ARBA00004167"/>
    </source>
</evidence>
<dbReference type="EMBL" id="LR881468">
    <property type="protein sequence ID" value="CAD5323601.1"/>
    <property type="molecule type" value="Genomic_DNA"/>
</dbReference>
<evidence type="ECO:0000256" key="13">
    <source>
        <dbReference type="SAM" id="Phobius"/>
    </source>
</evidence>
<evidence type="ECO:0000256" key="8">
    <source>
        <dbReference type="ARBA" id="ARBA00023002"/>
    </source>
</evidence>
<dbReference type="PANTHER" id="PTHR24298">
    <property type="entry name" value="FLAVONOID 3'-MONOOXYGENASE-RELATED"/>
    <property type="match status" value="1"/>
</dbReference>
<evidence type="ECO:0000256" key="10">
    <source>
        <dbReference type="ARBA" id="ARBA00023033"/>
    </source>
</evidence>
<keyword evidence="7 13" id="KW-1133">Transmembrane helix</keyword>
<dbReference type="InterPro" id="IPR017972">
    <property type="entry name" value="Cyt_P450_CS"/>
</dbReference>
<evidence type="ECO:0000256" key="11">
    <source>
        <dbReference type="ARBA" id="ARBA00023136"/>
    </source>
</evidence>
<dbReference type="FunFam" id="1.10.630.10:FF:000019">
    <property type="entry name" value="Cytochrome P450 family protein"/>
    <property type="match status" value="2"/>
</dbReference>
<evidence type="ECO:0000256" key="5">
    <source>
        <dbReference type="ARBA" id="ARBA00022692"/>
    </source>
</evidence>
<dbReference type="PROSITE" id="PS00086">
    <property type="entry name" value="CYTOCHROME_P450"/>
    <property type="match status" value="2"/>
</dbReference>
<evidence type="ECO:0000256" key="4">
    <source>
        <dbReference type="ARBA" id="ARBA00022617"/>
    </source>
</evidence>
<comment type="subcellular location">
    <subcellularLocation>
        <location evidence="2">Membrane</location>
        <topology evidence="2">Single-pass membrane protein</topology>
    </subcellularLocation>
</comment>
<dbReference type="InterPro" id="IPR051103">
    <property type="entry name" value="Plant_metabolite_P450s"/>
</dbReference>
<dbReference type="GO" id="GO:0005506">
    <property type="term" value="F:iron ion binding"/>
    <property type="evidence" value="ECO:0007669"/>
    <property type="project" value="InterPro"/>
</dbReference>
<name>A0A7G2EP43_ARATH</name>
<keyword evidence="11 13" id="KW-0472">Membrane</keyword>
<proteinExistence type="inferred from homology"/>
<dbReference type="InterPro" id="IPR002401">
    <property type="entry name" value="Cyt_P450_E_grp-I"/>
</dbReference>
<evidence type="ECO:0000256" key="1">
    <source>
        <dbReference type="ARBA" id="ARBA00001971"/>
    </source>
</evidence>
<evidence type="ECO:0000313" key="14">
    <source>
        <dbReference type="EMBL" id="CAD5323601.1"/>
    </source>
</evidence>
<dbReference type="AlphaFoldDB" id="A0A7G2EP43"/>
<dbReference type="PRINTS" id="PR00385">
    <property type="entry name" value="P450"/>
</dbReference>
<evidence type="ECO:0000256" key="7">
    <source>
        <dbReference type="ARBA" id="ARBA00022989"/>
    </source>
</evidence>
<reference evidence="14 15" key="1">
    <citation type="submission" date="2020-09" db="EMBL/GenBank/DDBJ databases">
        <authorList>
            <person name="Ashkenazy H."/>
        </authorList>
    </citation>
    <scope>NUCLEOTIDE SEQUENCE [LARGE SCALE GENOMIC DNA]</scope>
    <source>
        <strain evidence="15">cv. Cdm-0</strain>
    </source>
</reference>
<evidence type="ECO:0000256" key="6">
    <source>
        <dbReference type="ARBA" id="ARBA00022723"/>
    </source>
</evidence>
<feature type="transmembrane region" description="Helical" evidence="13">
    <location>
        <begin position="557"/>
        <end position="578"/>
    </location>
</feature>
<dbReference type="GO" id="GO:0020037">
    <property type="term" value="F:heme binding"/>
    <property type="evidence" value="ECO:0007669"/>
    <property type="project" value="InterPro"/>
</dbReference>
<comment type="similarity">
    <text evidence="3">Belongs to the cytochrome P450 family.</text>
</comment>
<comment type="cofactor">
    <cofactor evidence="1 12">
        <name>heme</name>
        <dbReference type="ChEBI" id="CHEBI:30413"/>
    </cofactor>
</comment>
<evidence type="ECO:0000313" key="15">
    <source>
        <dbReference type="Proteomes" id="UP000516314"/>
    </source>
</evidence>
<keyword evidence="6 12" id="KW-0479">Metal-binding</keyword>
<evidence type="ECO:0000256" key="9">
    <source>
        <dbReference type="ARBA" id="ARBA00023004"/>
    </source>
</evidence>
<keyword evidence="10" id="KW-0503">Monooxygenase</keyword>
<keyword evidence="5 13" id="KW-0812">Transmembrane</keyword>
<dbReference type="GO" id="GO:0016705">
    <property type="term" value="F:oxidoreductase activity, acting on paired donors, with incorporation or reduction of molecular oxygen"/>
    <property type="evidence" value="ECO:0007669"/>
    <property type="project" value="InterPro"/>
</dbReference>
<dbReference type="PANTHER" id="PTHR24298:SF882">
    <property type="entry name" value="CYTOCHROME P450, FAMILY 705, SUBFAMILY A, POLYPEPTIDE 18-RELATED"/>
    <property type="match status" value="1"/>
</dbReference>
<organism evidence="14 15">
    <name type="scientific">Arabidopsis thaliana</name>
    <name type="common">Mouse-ear cress</name>
    <dbReference type="NCBI Taxonomy" id="3702"/>
    <lineage>
        <taxon>Eukaryota</taxon>
        <taxon>Viridiplantae</taxon>
        <taxon>Streptophyta</taxon>
        <taxon>Embryophyta</taxon>
        <taxon>Tracheophyta</taxon>
        <taxon>Spermatophyta</taxon>
        <taxon>Magnoliopsida</taxon>
        <taxon>eudicotyledons</taxon>
        <taxon>Gunneridae</taxon>
        <taxon>Pentapetalae</taxon>
        <taxon>rosids</taxon>
        <taxon>malvids</taxon>
        <taxon>Brassicales</taxon>
        <taxon>Brassicaceae</taxon>
        <taxon>Camelineae</taxon>
        <taxon>Arabidopsis</taxon>
    </lineage>
</organism>
<feature type="binding site" description="axial binding residue" evidence="12">
    <location>
        <position position="455"/>
    </location>
    <ligand>
        <name>heme</name>
        <dbReference type="ChEBI" id="CHEBI:30413"/>
    </ligand>
    <ligandPart>
        <name>Fe</name>
        <dbReference type="ChEBI" id="CHEBI:18248"/>
    </ligandPart>
</feature>
<keyword evidence="4 12" id="KW-0349">Heme</keyword>
<keyword evidence="8" id="KW-0560">Oxidoreductase</keyword>
<dbReference type="Gene3D" id="1.10.630.10">
    <property type="entry name" value="Cytochrome P450"/>
    <property type="match status" value="2"/>
</dbReference>
<feature type="transmembrane region" description="Helical" evidence="13">
    <location>
        <begin position="590"/>
        <end position="611"/>
    </location>
</feature>
<dbReference type="InterPro" id="IPR036396">
    <property type="entry name" value="Cyt_P450_sf"/>
</dbReference>
<dbReference type="SUPFAM" id="SSF48264">
    <property type="entry name" value="Cytochrome P450"/>
    <property type="match status" value="2"/>
</dbReference>
<dbReference type="GO" id="GO:0004497">
    <property type="term" value="F:monooxygenase activity"/>
    <property type="evidence" value="ECO:0007669"/>
    <property type="project" value="UniProtKB-KW"/>
</dbReference>
<sequence>MATLISVDFQHCFMYIILLCLFSLLCYSLFFRKPKGTRVGCDLPPSPPSLPIIGHLHHLLSSLTHKSLQKLSSKYGPFLHLRIFSVPIILVSSASVAYEIFKVHDVNVSSRGAAAIDESLLFGSSSFIYAPYGDYWKFMKKIFATKLLRPQVLENSRGVRAEELKRFYRRILDKARKNENIEISKESAMLMNNILCRMSMGRSFSEENGEAERVRGLVGESYALVKKIFFAATLRRLLEKLRIPLFRKEIMGVSDRFDELLERIIVEHKDKLEKEHQVMDMMDVLLAAYRDKNAEYKITRNHIKSFFVDLFVGGTDTSVQTTQWTMAEIINNPNILQTLRKEIDSVVGKSRLIHETDIPNLPYLQAVVKEGLRLHPPGPLLIRTFQERCEMKGFYIPEKTTLVINAYAVMRDPDSWEDPDEFKPERFLSYSRSGQEDEKEQTLKYLSFGGGRRGCPGVNLGYIFVGTAIGMMVQCFDWKIEGDKVNMEETYGGMNLTMVNPLKCTPAKVSVNKSWIPLTSSVAAKTFSGGVATELVNSLSLASSQAPSQDPKKVIEIYVPLTVLANHVIFAYTCLSIFDVSQDLTMTTTEFQSCFIFLLLCLFSLLCYSLFFRKPTSRRDAHGCDLPPSPPSLPVIGHLHLILSSLVHKSFQKISSNYGPLLHLRIFNVPIVLVSSASVAYDIFRVHDLNVSSRGSPPFEESLLFGSTGFISAPYGDYFKFMKKHLVTKLLGPQALERSRLIRTNELERFYINLLDKATKKESVEIGKEAMKLSNNSICKMIMGRSCLEEKGEADRVRGLIIESFYLTKKFFLAFTLRGLLEKLGISLFKKEIMGVSRRFDDLLERYLREHEEKPDNEHQDTDMIDALLAAYRDEKAEYKITRNQIKAFLVDIFIAGTDISALTTQGTMAEIINNPNIFVRIREEIDSVVGKSRLIQETDLPKLPYLQAVVKEGLRLHPPTPLMVREFQEGCKIKGFFIPASTTLVVNGYAVMRDPNVWEDPEEFKPERFLASSRLMQEDEIREQALKYIAFGSGRRGCPGANVAYIFVGTAIGMMVQCFDWRINGEKVDMKEAIGGLNLTLAHPLKCTPVARFPKPF</sequence>